<dbReference type="Pfam" id="PF13193">
    <property type="entry name" value="AMP-binding_C"/>
    <property type="match status" value="1"/>
</dbReference>
<accession>A0A9P6EMN0</accession>
<dbReference type="InterPro" id="IPR000873">
    <property type="entry name" value="AMP-dep_synth/lig_dom"/>
</dbReference>
<sequence length="604" mass="66647">MVWSPVRSIQQTEALLTSPGSLHEVETVFVDGRLQRVYKNLWPSLRHFWLSAVSQYKEDTYIVYEDQRLTYGQVHARAAKMASMLQNLHNVQKGDRVAICSRNCPDYIAVFWACHLIGAVSVLVNAWLPIEPLSHCLAHTECKVVIVDPERADILQPAARMLLQKTSINSFLVFDLNQRRKRRNCMSSFDESLEAYDNDGSHILRSAISISPEDNATIIFTSGTTGLPKGVLSTQRMFLTNALNVLAGGYRAALRRGEDLPSFQRTVPQKAALVNVPLFHVTGSTSYTIMATMTGMKIVMMRKWEVEEGARLIRTENVTVAGGVPSMVTDLTMSSLVGHPLEGLLFGGAPAPDTLVQRARKAFPTATLTQGYGLTESNSIAVSFAGEDYTARPRSTGQASPVNDIKIISEGRCVAPNNVGEVWLQGPNIMKCYWGDTRATEAAVTKDGWLKTGDIGYLDREGFLYIKDRVKDIIIRGGENVDSVSVENALYADPRVLEAASVGVPDERLGELVAAVVSLRPGLTRDEVTEASLIAHAKSRLPRFAVPVMIIILSSPFVRTPSGKIIKNEVRKMARSQWELRQREAACSGNQDSDMLRQSVRANL</sequence>
<keyword evidence="2" id="KW-0436">Ligase</keyword>
<dbReference type="GO" id="GO:0006631">
    <property type="term" value="P:fatty acid metabolic process"/>
    <property type="evidence" value="ECO:0007669"/>
    <property type="project" value="TreeGrafter"/>
</dbReference>
<dbReference type="AlphaFoldDB" id="A0A9P6EMN0"/>
<dbReference type="InterPro" id="IPR025110">
    <property type="entry name" value="AMP-bd_C"/>
</dbReference>
<evidence type="ECO:0000313" key="6">
    <source>
        <dbReference type="Proteomes" id="UP000807306"/>
    </source>
</evidence>
<dbReference type="EMBL" id="MU157834">
    <property type="protein sequence ID" value="KAF9531658.1"/>
    <property type="molecule type" value="Genomic_DNA"/>
</dbReference>
<dbReference type="PANTHER" id="PTHR43201:SF5">
    <property type="entry name" value="MEDIUM-CHAIN ACYL-COA LIGASE ACSF2, MITOCHONDRIAL"/>
    <property type="match status" value="1"/>
</dbReference>
<dbReference type="SUPFAM" id="SSF56801">
    <property type="entry name" value="Acetyl-CoA synthetase-like"/>
    <property type="match status" value="1"/>
</dbReference>
<protein>
    <submittedName>
        <fullName evidence="5">Uncharacterized protein</fullName>
    </submittedName>
</protein>
<dbReference type="InterPro" id="IPR045851">
    <property type="entry name" value="AMP-bd_C_sf"/>
</dbReference>
<feature type="domain" description="AMP-binding enzyme C-terminal" evidence="4">
    <location>
        <begin position="486"/>
        <end position="564"/>
    </location>
</feature>
<evidence type="ECO:0000256" key="1">
    <source>
        <dbReference type="ARBA" id="ARBA00006432"/>
    </source>
</evidence>
<dbReference type="OrthoDB" id="10253115at2759"/>
<dbReference type="InterPro" id="IPR042099">
    <property type="entry name" value="ANL_N_sf"/>
</dbReference>
<comment type="caution">
    <text evidence="5">The sequence shown here is derived from an EMBL/GenBank/DDBJ whole genome shotgun (WGS) entry which is preliminary data.</text>
</comment>
<keyword evidence="6" id="KW-1185">Reference proteome</keyword>
<evidence type="ECO:0000313" key="5">
    <source>
        <dbReference type="EMBL" id="KAF9531658.1"/>
    </source>
</evidence>
<dbReference type="PROSITE" id="PS00455">
    <property type="entry name" value="AMP_BINDING"/>
    <property type="match status" value="1"/>
</dbReference>
<gene>
    <name evidence="5" type="ORF">CPB83DRAFT_848528</name>
</gene>
<dbReference type="Gene3D" id="3.40.50.12780">
    <property type="entry name" value="N-terminal domain of ligase-like"/>
    <property type="match status" value="1"/>
</dbReference>
<feature type="domain" description="AMP-dependent synthetase/ligase" evidence="3">
    <location>
        <begin position="52"/>
        <end position="434"/>
    </location>
</feature>
<name>A0A9P6EMN0_9AGAR</name>
<organism evidence="5 6">
    <name type="scientific">Crepidotus variabilis</name>
    <dbReference type="NCBI Taxonomy" id="179855"/>
    <lineage>
        <taxon>Eukaryota</taxon>
        <taxon>Fungi</taxon>
        <taxon>Dikarya</taxon>
        <taxon>Basidiomycota</taxon>
        <taxon>Agaricomycotina</taxon>
        <taxon>Agaricomycetes</taxon>
        <taxon>Agaricomycetidae</taxon>
        <taxon>Agaricales</taxon>
        <taxon>Agaricineae</taxon>
        <taxon>Crepidotaceae</taxon>
        <taxon>Crepidotus</taxon>
    </lineage>
</organism>
<evidence type="ECO:0000259" key="4">
    <source>
        <dbReference type="Pfam" id="PF13193"/>
    </source>
</evidence>
<dbReference type="Gene3D" id="3.30.300.30">
    <property type="match status" value="1"/>
</dbReference>
<comment type="similarity">
    <text evidence="1">Belongs to the ATP-dependent AMP-binding enzyme family.</text>
</comment>
<evidence type="ECO:0000259" key="3">
    <source>
        <dbReference type="Pfam" id="PF00501"/>
    </source>
</evidence>
<proteinExistence type="inferred from homology"/>
<dbReference type="Proteomes" id="UP000807306">
    <property type="component" value="Unassembled WGS sequence"/>
</dbReference>
<reference evidence="5" key="1">
    <citation type="submission" date="2020-11" db="EMBL/GenBank/DDBJ databases">
        <authorList>
            <consortium name="DOE Joint Genome Institute"/>
            <person name="Ahrendt S."/>
            <person name="Riley R."/>
            <person name="Andreopoulos W."/>
            <person name="Labutti K."/>
            <person name="Pangilinan J."/>
            <person name="Ruiz-Duenas F.J."/>
            <person name="Barrasa J.M."/>
            <person name="Sanchez-Garcia M."/>
            <person name="Camarero S."/>
            <person name="Miyauchi S."/>
            <person name="Serrano A."/>
            <person name="Linde D."/>
            <person name="Babiker R."/>
            <person name="Drula E."/>
            <person name="Ayuso-Fernandez I."/>
            <person name="Pacheco R."/>
            <person name="Padilla G."/>
            <person name="Ferreira P."/>
            <person name="Barriuso J."/>
            <person name="Kellner H."/>
            <person name="Castanera R."/>
            <person name="Alfaro M."/>
            <person name="Ramirez L."/>
            <person name="Pisabarro A.G."/>
            <person name="Kuo A."/>
            <person name="Tritt A."/>
            <person name="Lipzen A."/>
            <person name="He G."/>
            <person name="Yan M."/>
            <person name="Ng V."/>
            <person name="Cullen D."/>
            <person name="Martin F."/>
            <person name="Rosso M.-N."/>
            <person name="Henrissat B."/>
            <person name="Hibbett D."/>
            <person name="Martinez A.T."/>
            <person name="Grigoriev I.V."/>
        </authorList>
    </citation>
    <scope>NUCLEOTIDE SEQUENCE</scope>
    <source>
        <strain evidence="5">CBS 506.95</strain>
    </source>
</reference>
<evidence type="ECO:0000256" key="2">
    <source>
        <dbReference type="ARBA" id="ARBA00022598"/>
    </source>
</evidence>
<dbReference type="Pfam" id="PF00501">
    <property type="entry name" value="AMP-binding"/>
    <property type="match status" value="1"/>
</dbReference>
<dbReference type="InterPro" id="IPR020845">
    <property type="entry name" value="AMP-binding_CS"/>
</dbReference>
<dbReference type="GO" id="GO:0031956">
    <property type="term" value="F:medium-chain fatty acid-CoA ligase activity"/>
    <property type="evidence" value="ECO:0007669"/>
    <property type="project" value="TreeGrafter"/>
</dbReference>
<dbReference type="PANTHER" id="PTHR43201">
    <property type="entry name" value="ACYL-COA SYNTHETASE"/>
    <property type="match status" value="1"/>
</dbReference>